<dbReference type="PROSITE" id="PS50983">
    <property type="entry name" value="FE_B12_PBP"/>
    <property type="match status" value="1"/>
</dbReference>
<dbReference type="KEGG" id="msv:Mesil_3079"/>
<dbReference type="OrthoDB" id="9787830at2"/>
<dbReference type="CDD" id="cd01143">
    <property type="entry name" value="YvrC"/>
    <property type="match status" value="1"/>
</dbReference>
<evidence type="ECO:0000313" key="4">
    <source>
        <dbReference type="EMBL" id="ADH64913.1"/>
    </source>
</evidence>
<feature type="domain" description="Fe/B12 periplasmic-binding" evidence="3">
    <location>
        <begin position="44"/>
        <end position="290"/>
    </location>
</feature>
<feature type="chain" id="PRO_5003093223" evidence="2">
    <location>
        <begin position="23"/>
        <end position="291"/>
    </location>
</feature>
<dbReference type="InterPro" id="IPR054828">
    <property type="entry name" value="Vit_B12_bind_prot"/>
</dbReference>
<dbReference type="PANTHER" id="PTHR30535">
    <property type="entry name" value="VITAMIN B12-BINDING PROTEIN"/>
    <property type="match status" value="1"/>
</dbReference>
<evidence type="ECO:0000256" key="2">
    <source>
        <dbReference type="SAM" id="SignalP"/>
    </source>
</evidence>
<evidence type="ECO:0000259" key="3">
    <source>
        <dbReference type="PROSITE" id="PS50983"/>
    </source>
</evidence>
<gene>
    <name evidence="4" type="ordered locus">Mesil_3079</name>
</gene>
<keyword evidence="1 2" id="KW-0732">Signal</keyword>
<dbReference type="InterPro" id="IPR002491">
    <property type="entry name" value="ABC_transptr_periplasmic_BD"/>
</dbReference>
<keyword evidence="5" id="KW-1185">Reference proteome</keyword>
<dbReference type="EMBL" id="CP002042">
    <property type="protein sequence ID" value="ADH64913.1"/>
    <property type="molecule type" value="Genomic_DNA"/>
</dbReference>
<dbReference type="GO" id="GO:0071281">
    <property type="term" value="P:cellular response to iron ion"/>
    <property type="evidence" value="ECO:0007669"/>
    <property type="project" value="TreeGrafter"/>
</dbReference>
<name>D7BE55_ALLS1</name>
<dbReference type="SUPFAM" id="SSF53807">
    <property type="entry name" value="Helical backbone' metal receptor"/>
    <property type="match status" value="1"/>
</dbReference>
<proteinExistence type="predicted"/>
<reference evidence="4 5" key="1">
    <citation type="journal article" date="2010" name="Stand. Genomic Sci.">
        <title>Complete genome sequence of Meiothermus silvanus type strain (VI-R2).</title>
        <authorList>
            <person name="Sikorski J."/>
            <person name="Tindall B.J."/>
            <person name="Lowry S."/>
            <person name="Lucas S."/>
            <person name="Nolan M."/>
            <person name="Copeland A."/>
            <person name="Glavina Del Rio T."/>
            <person name="Tice H."/>
            <person name="Cheng J.F."/>
            <person name="Han C."/>
            <person name="Pitluck S."/>
            <person name="Liolios K."/>
            <person name="Ivanova N."/>
            <person name="Mavromatis K."/>
            <person name="Mikhailova N."/>
            <person name="Pati A."/>
            <person name="Goodwin L."/>
            <person name="Chen A."/>
            <person name="Palaniappan K."/>
            <person name="Land M."/>
            <person name="Hauser L."/>
            <person name="Chang Y.J."/>
            <person name="Jeffries C.D."/>
            <person name="Rohde M."/>
            <person name="Goker M."/>
            <person name="Woyke T."/>
            <person name="Bristow J."/>
            <person name="Eisen J.A."/>
            <person name="Markowitz V."/>
            <person name="Hugenholtz P."/>
            <person name="Kyrpides N.C."/>
            <person name="Klenk H.P."/>
            <person name="Lapidus A."/>
        </authorList>
    </citation>
    <scope>NUCLEOTIDE SEQUENCE [LARGE SCALE GENOMIC DNA]</scope>
    <source>
        <strain evidence="5">ATCC 700542 / DSM 9946 / VI-R2</strain>
    </source>
</reference>
<evidence type="ECO:0000313" key="5">
    <source>
        <dbReference type="Proteomes" id="UP000001916"/>
    </source>
</evidence>
<feature type="signal peptide" evidence="2">
    <location>
        <begin position="1"/>
        <end position="22"/>
    </location>
</feature>
<dbReference type="AlphaFoldDB" id="D7BE55"/>
<dbReference type="Pfam" id="PF01497">
    <property type="entry name" value="Peripla_BP_2"/>
    <property type="match status" value="1"/>
</dbReference>
<dbReference type="Gene3D" id="3.40.50.1980">
    <property type="entry name" value="Nitrogenase molybdenum iron protein domain"/>
    <property type="match status" value="2"/>
</dbReference>
<dbReference type="HOGENOM" id="CLU_038034_2_5_0"/>
<accession>D7BE55</accession>
<dbReference type="Proteomes" id="UP000001916">
    <property type="component" value="Chromosome"/>
</dbReference>
<dbReference type="InterPro" id="IPR050902">
    <property type="entry name" value="ABC_Transporter_SBP"/>
</dbReference>
<evidence type="ECO:0000256" key="1">
    <source>
        <dbReference type="ARBA" id="ARBA00022729"/>
    </source>
</evidence>
<sequence>MRKLFWSLFLVVSYSLSAIGFAQYPKTLTDDLGRRVTLQAEPKKIVTMLPSLTETLCAMGACERLVATDSFSDWPDSVKKLPKMGGLFDASPEKIVALKPDLVLISVYGKLQEPLERSGITTFAVKTESYEDIFRTTRLLGEILNQKSAAERLVAQIQQQIYAQETRAAKAKDRPTVYYEIDPTPYTVGPDSFIGTLITKARGQNIIPKELGNFPRISPELVVQKNPQVIVLTHPGAADLAKRPGWAQIQAIRTNRVCGFTGEADNLLSRPGPRVAEGLKLLIACLHPELK</sequence>
<dbReference type="eggNOG" id="COG0614">
    <property type="taxonomic scope" value="Bacteria"/>
</dbReference>
<dbReference type="NCBIfam" id="NF038402">
    <property type="entry name" value="TroA_like"/>
    <property type="match status" value="1"/>
</dbReference>
<protein>
    <submittedName>
        <fullName evidence="4">Periplasmic binding protein</fullName>
    </submittedName>
</protein>
<dbReference type="STRING" id="526227.Mesil_3079"/>
<dbReference type="RefSeq" id="WP_013159442.1">
    <property type="nucleotide sequence ID" value="NC_014212.1"/>
</dbReference>
<dbReference type="PANTHER" id="PTHR30535:SF34">
    <property type="entry name" value="MOLYBDATE-BINDING PROTEIN MOLA"/>
    <property type="match status" value="1"/>
</dbReference>
<organism evidence="4 5">
    <name type="scientific">Allomeiothermus silvanus (strain ATCC 700542 / DSM 9946 / NBRC 106475 / NCIMB 13440 / VI-R2)</name>
    <name type="common">Thermus silvanus</name>
    <dbReference type="NCBI Taxonomy" id="526227"/>
    <lineage>
        <taxon>Bacteria</taxon>
        <taxon>Thermotogati</taxon>
        <taxon>Deinococcota</taxon>
        <taxon>Deinococci</taxon>
        <taxon>Thermales</taxon>
        <taxon>Thermaceae</taxon>
        <taxon>Allomeiothermus</taxon>
    </lineage>
</organism>